<gene>
    <name evidence="3" type="primary">Aste57867_23964</name>
    <name evidence="2" type="ORF">As57867_023891</name>
    <name evidence="3" type="ORF">ASTE57867_23964</name>
</gene>
<dbReference type="AlphaFoldDB" id="A0A485LP78"/>
<evidence type="ECO:0000313" key="2">
    <source>
        <dbReference type="EMBL" id="KAF0684043.1"/>
    </source>
</evidence>
<dbReference type="Proteomes" id="UP000332933">
    <property type="component" value="Unassembled WGS sequence"/>
</dbReference>
<dbReference type="EMBL" id="CAADRA010007354">
    <property type="protein sequence ID" value="VFU00607.1"/>
    <property type="molecule type" value="Genomic_DNA"/>
</dbReference>
<reference evidence="3 4" key="1">
    <citation type="submission" date="2019-03" db="EMBL/GenBank/DDBJ databases">
        <authorList>
            <person name="Gaulin E."/>
            <person name="Dumas B."/>
        </authorList>
    </citation>
    <scope>NUCLEOTIDE SEQUENCE [LARGE SCALE GENOMIC DNA]</scope>
    <source>
        <strain evidence="3">CBS 568.67</strain>
    </source>
</reference>
<evidence type="ECO:0000313" key="4">
    <source>
        <dbReference type="Proteomes" id="UP000332933"/>
    </source>
</evidence>
<protein>
    <submittedName>
        <fullName evidence="3">Aste57867_23964 protein</fullName>
    </submittedName>
</protein>
<feature type="region of interest" description="Disordered" evidence="1">
    <location>
        <begin position="1"/>
        <end position="107"/>
    </location>
</feature>
<sequence>MAKVASEQSIAAHHMDPASSRDIASDGVMAVTGDEDDDDDEEDQDAVPTTTGADYPTDGSTSGGSGSNKGSSISRMEALRKQSSYKNENPWNRPRTGKKISFVDETDTPAPLHEITYSKSTHYSRTAQAQAAPPPAGGCCVLQ</sequence>
<accession>A0A485LP78</accession>
<evidence type="ECO:0000313" key="3">
    <source>
        <dbReference type="EMBL" id="VFU00607.1"/>
    </source>
</evidence>
<evidence type="ECO:0000256" key="1">
    <source>
        <dbReference type="SAM" id="MobiDB-lite"/>
    </source>
</evidence>
<feature type="compositionally biased region" description="Polar residues" evidence="1">
    <location>
        <begin position="81"/>
        <end position="90"/>
    </location>
</feature>
<proteinExistence type="predicted"/>
<organism evidence="3 4">
    <name type="scientific">Aphanomyces stellatus</name>
    <dbReference type="NCBI Taxonomy" id="120398"/>
    <lineage>
        <taxon>Eukaryota</taxon>
        <taxon>Sar</taxon>
        <taxon>Stramenopiles</taxon>
        <taxon>Oomycota</taxon>
        <taxon>Saprolegniomycetes</taxon>
        <taxon>Saprolegniales</taxon>
        <taxon>Verrucalvaceae</taxon>
        <taxon>Aphanomyces</taxon>
    </lineage>
</organism>
<keyword evidence="4" id="KW-1185">Reference proteome</keyword>
<feature type="compositionally biased region" description="Acidic residues" evidence="1">
    <location>
        <begin position="33"/>
        <end position="45"/>
    </location>
</feature>
<dbReference type="OrthoDB" id="63908at2759"/>
<dbReference type="EMBL" id="VJMH01007328">
    <property type="protein sequence ID" value="KAF0684043.1"/>
    <property type="molecule type" value="Genomic_DNA"/>
</dbReference>
<reference evidence="2" key="2">
    <citation type="submission" date="2019-06" db="EMBL/GenBank/DDBJ databases">
        <title>Genomics analysis of Aphanomyces spp. identifies a new class of oomycete effector associated with host adaptation.</title>
        <authorList>
            <person name="Gaulin E."/>
        </authorList>
    </citation>
    <scope>NUCLEOTIDE SEQUENCE</scope>
    <source>
        <strain evidence="2">CBS 578.67</strain>
    </source>
</reference>
<name>A0A485LP78_9STRA</name>